<proteinExistence type="predicted"/>
<reference evidence="1 2" key="1">
    <citation type="submission" date="2016-01" db="EMBL/GenBank/DDBJ databases">
        <title>Highly variable Streptococcus oralis are common among viridans streptococci isolated from primates.</title>
        <authorList>
            <person name="Denapaite D."/>
            <person name="Rieger M."/>
            <person name="Koendgen S."/>
            <person name="Brueckner R."/>
            <person name="Ochigava I."/>
            <person name="Kappeler P."/>
            <person name="Maetz-Rensing K."/>
            <person name="Leendertz F."/>
            <person name="Hakenbeck R."/>
        </authorList>
    </citation>
    <scope>NUCLEOTIDE SEQUENCE [LARGE SCALE GENOMIC DNA]</scope>
    <source>
        <strain evidence="1 2">DD07</strain>
    </source>
</reference>
<comment type="caution">
    <text evidence="1">The sequence shown here is derived from an EMBL/GenBank/DDBJ whole genome shotgun (WGS) entry which is preliminary data.</text>
</comment>
<dbReference type="PATRIC" id="fig|1302.21.peg.1629"/>
<sequence>MPRVGNGTSTIRREGDNHKALVHLVTTGIPVKQKLLHQEASF</sequence>
<dbReference type="Proteomes" id="UP000070096">
    <property type="component" value="Unassembled WGS sequence"/>
</dbReference>
<protein>
    <submittedName>
        <fullName evidence="1">Uncharacterized protein</fullName>
    </submittedName>
</protein>
<accession>A0A139N4C3</accession>
<evidence type="ECO:0000313" key="2">
    <source>
        <dbReference type="Proteomes" id="UP000070096"/>
    </source>
</evidence>
<gene>
    <name evidence="1" type="ORF">SGODD07_01456</name>
</gene>
<organism evidence="1 2">
    <name type="scientific">Streptococcus gordonii</name>
    <dbReference type="NCBI Taxonomy" id="1302"/>
    <lineage>
        <taxon>Bacteria</taxon>
        <taxon>Bacillati</taxon>
        <taxon>Bacillota</taxon>
        <taxon>Bacilli</taxon>
        <taxon>Lactobacillales</taxon>
        <taxon>Streptococcaceae</taxon>
        <taxon>Streptococcus</taxon>
    </lineage>
</organism>
<dbReference type="EMBL" id="LQRC01000211">
    <property type="protein sequence ID" value="KXT70667.1"/>
    <property type="molecule type" value="Genomic_DNA"/>
</dbReference>
<evidence type="ECO:0000313" key="1">
    <source>
        <dbReference type="EMBL" id="KXT70667.1"/>
    </source>
</evidence>
<dbReference type="AlphaFoldDB" id="A0A139N4C3"/>
<name>A0A139N4C3_STRGN</name>